<keyword evidence="1" id="KW-1133">Transmembrane helix</keyword>
<accession>A0A0R3RID8</accession>
<keyword evidence="1" id="KW-0812">Transmembrane</keyword>
<protein>
    <submittedName>
        <fullName evidence="3">DUF2214 domain-containing protein</fullName>
    </submittedName>
</protein>
<sequence length="41" mass="5013">MRNQELYAWRNHRTIQWVVYLNHASQVAIFLISFLTLLPLR</sequence>
<organism evidence="2 3">
    <name type="scientific">Elaeophora elaphi</name>
    <dbReference type="NCBI Taxonomy" id="1147741"/>
    <lineage>
        <taxon>Eukaryota</taxon>
        <taxon>Metazoa</taxon>
        <taxon>Ecdysozoa</taxon>
        <taxon>Nematoda</taxon>
        <taxon>Chromadorea</taxon>
        <taxon>Rhabditida</taxon>
        <taxon>Spirurina</taxon>
        <taxon>Spiruromorpha</taxon>
        <taxon>Filarioidea</taxon>
        <taxon>Onchocercidae</taxon>
        <taxon>Elaeophora</taxon>
    </lineage>
</organism>
<evidence type="ECO:0000313" key="3">
    <source>
        <dbReference type="WBParaSite" id="EEL_0000124601-mRNA-1"/>
    </source>
</evidence>
<feature type="transmembrane region" description="Helical" evidence="1">
    <location>
        <begin position="20"/>
        <end position="40"/>
    </location>
</feature>
<dbReference type="WBParaSite" id="EEL_0000124601-mRNA-1">
    <property type="protein sequence ID" value="EEL_0000124601-mRNA-1"/>
    <property type="gene ID" value="EEL_0000124601"/>
</dbReference>
<dbReference type="Proteomes" id="UP000050640">
    <property type="component" value="Unplaced"/>
</dbReference>
<keyword evidence="2" id="KW-1185">Reference proteome</keyword>
<evidence type="ECO:0000256" key="1">
    <source>
        <dbReference type="SAM" id="Phobius"/>
    </source>
</evidence>
<keyword evidence="1" id="KW-0472">Membrane</keyword>
<name>A0A0R3RID8_9BILA</name>
<evidence type="ECO:0000313" key="2">
    <source>
        <dbReference type="Proteomes" id="UP000050640"/>
    </source>
</evidence>
<reference evidence="3" key="1">
    <citation type="submission" date="2017-02" db="UniProtKB">
        <authorList>
            <consortium name="WormBaseParasite"/>
        </authorList>
    </citation>
    <scope>IDENTIFICATION</scope>
</reference>
<dbReference type="AlphaFoldDB" id="A0A0R3RID8"/>
<proteinExistence type="predicted"/>